<keyword evidence="7" id="KW-0325">Glycoprotein</keyword>
<evidence type="ECO:0000256" key="3">
    <source>
        <dbReference type="ARBA" id="ARBA00022622"/>
    </source>
</evidence>
<evidence type="ECO:0000256" key="5">
    <source>
        <dbReference type="ARBA" id="ARBA00023136"/>
    </source>
</evidence>
<dbReference type="PANTHER" id="PTHR31044:SF120">
    <property type="entry name" value="CARBOHYDRATE-BINDING X8 DOMAIN SUPERFAMILY PROTEIN"/>
    <property type="match status" value="1"/>
</dbReference>
<evidence type="ECO:0000256" key="2">
    <source>
        <dbReference type="ARBA" id="ARBA00022475"/>
    </source>
</evidence>
<comment type="caution">
    <text evidence="10">The sequence shown here is derived from an EMBL/GenBank/DDBJ whole genome shotgun (WGS) entry which is preliminary data.</text>
</comment>
<gene>
    <name evidence="10" type="ORF">HHK36_020951</name>
</gene>
<keyword evidence="4" id="KW-0732">Signal</keyword>
<evidence type="ECO:0000256" key="4">
    <source>
        <dbReference type="ARBA" id="ARBA00022729"/>
    </source>
</evidence>
<dbReference type="OrthoDB" id="421038at2759"/>
<reference evidence="10 11" key="1">
    <citation type="submission" date="2020-04" db="EMBL/GenBank/DDBJ databases">
        <title>Plant Genome Project.</title>
        <authorList>
            <person name="Zhang R.-G."/>
        </authorList>
    </citation>
    <scope>NUCLEOTIDE SEQUENCE [LARGE SCALE GENOMIC DNA]</scope>
    <source>
        <strain evidence="10">YNK0</strain>
        <tissue evidence="10">Leaf</tissue>
    </source>
</reference>
<keyword evidence="3" id="KW-0336">GPI-anchor</keyword>
<feature type="domain" description="X8" evidence="9">
    <location>
        <begin position="241"/>
        <end position="326"/>
    </location>
</feature>
<comment type="subcellular location">
    <subcellularLocation>
        <location evidence="1">Cell membrane</location>
        <topology evidence="1">Lipid-anchor</topology>
        <topology evidence="1">GPI-anchor</topology>
    </subcellularLocation>
</comment>
<organism evidence="10 11">
    <name type="scientific">Tetracentron sinense</name>
    <name type="common">Spur-leaf</name>
    <dbReference type="NCBI Taxonomy" id="13715"/>
    <lineage>
        <taxon>Eukaryota</taxon>
        <taxon>Viridiplantae</taxon>
        <taxon>Streptophyta</taxon>
        <taxon>Embryophyta</taxon>
        <taxon>Tracheophyta</taxon>
        <taxon>Spermatophyta</taxon>
        <taxon>Magnoliopsida</taxon>
        <taxon>Trochodendrales</taxon>
        <taxon>Trochodendraceae</taxon>
        <taxon>Tetracentron</taxon>
    </lineage>
</organism>
<dbReference type="GO" id="GO:0098552">
    <property type="term" value="C:side of membrane"/>
    <property type="evidence" value="ECO:0007669"/>
    <property type="project" value="UniProtKB-KW"/>
</dbReference>
<dbReference type="PANTHER" id="PTHR31044">
    <property type="entry name" value="BETA-1,3 GLUCANASE"/>
    <property type="match status" value="1"/>
</dbReference>
<proteinExistence type="predicted"/>
<sequence length="340" mass="36301">MIKTATSAATILPFSDASMVLTVRSSAVPSAVEEAEFMEKIMRALENNTQIIGRPTGLFAEISPIEEFEQKEPNREEQIFPSYRRELSDINHKRTMSESKTSHDVINPPTTILPPTPITNPVTTPVTVPIVNPTPTIVTVPSSNPVTIPPTNPATPITIPYTTPITVPSTNPVNPPETVPETNPVTTPVTVPMTPTITNPVTTYTVPPPGSIPITTPVTTPITNPVTPPATTNSPTVLGQTWCVAKTGALESALQTALDYACGYGGADCSTIQQIGSCYNPNTLQSHASYAFNSYYQKNPVPSSCDFGGTATVVNANPSKSSMDVFISVIFPSNEDWIYG</sequence>
<dbReference type="Pfam" id="PF07983">
    <property type="entry name" value="X8"/>
    <property type="match status" value="1"/>
</dbReference>
<dbReference type="InterPro" id="IPR044788">
    <property type="entry name" value="X8_dom_prot"/>
</dbReference>
<dbReference type="EMBL" id="JABCRI010000014">
    <property type="protein sequence ID" value="KAF8394734.1"/>
    <property type="molecule type" value="Genomic_DNA"/>
</dbReference>
<evidence type="ECO:0000313" key="10">
    <source>
        <dbReference type="EMBL" id="KAF8394734.1"/>
    </source>
</evidence>
<evidence type="ECO:0000256" key="7">
    <source>
        <dbReference type="ARBA" id="ARBA00023180"/>
    </source>
</evidence>
<evidence type="ECO:0000256" key="8">
    <source>
        <dbReference type="SAM" id="MobiDB-lite"/>
    </source>
</evidence>
<dbReference type="AlphaFoldDB" id="A0A834YSH1"/>
<dbReference type="OMA" id="CIMCEID"/>
<dbReference type="InterPro" id="IPR012946">
    <property type="entry name" value="X8"/>
</dbReference>
<keyword evidence="6" id="KW-1015">Disulfide bond</keyword>
<feature type="compositionally biased region" description="Low complexity" evidence="8">
    <location>
        <begin position="179"/>
        <end position="192"/>
    </location>
</feature>
<dbReference type="SMART" id="SM00768">
    <property type="entry name" value="X8"/>
    <property type="match status" value="1"/>
</dbReference>
<evidence type="ECO:0000313" key="11">
    <source>
        <dbReference type="Proteomes" id="UP000655225"/>
    </source>
</evidence>
<evidence type="ECO:0000256" key="1">
    <source>
        <dbReference type="ARBA" id="ARBA00004609"/>
    </source>
</evidence>
<keyword evidence="3" id="KW-0449">Lipoprotein</keyword>
<keyword evidence="11" id="KW-1185">Reference proteome</keyword>
<dbReference type="GO" id="GO:0009506">
    <property type="term" value="C:plasmodesma"/>
    <property type="evidence" value="ECO:0007669"/>
    <property type="project" value="UniProtKB-ARBA"/>
</dbReference>
<keyword evidence="2" id="KW-1003">Cell membrane</keyword>
<feature type="region of interest" description="Disordered" evidence="8">
    <location>
        <begin position="96"/>
        <end position="118"/>
    </location>
</feature>
<keyword evidence="5" id="KW-0472">Membrane</keyword>
<dbReference type="Proteomes" id="UP000655225">
    <property type="component" value="Unassembled WGS sequence"/>
</dbReference>
<protein>
    <recommendedName>
        <fullName evidence="9">X8 domain-containing protein</fullName>
    </recommendedName>
</protein>
<accession>A0A834YSH1</accession>
<evidence type="ECO:0000259" key="9">
    <source>
        <dbReference type="SMART" id="SM00768"/>
    </source>
</evidence>
<feature type="region of interest" description="Disordered" evidence="8">
    <location>
        <begin position="173"/>
        <end position="192"/>
    </location>
</feature>
<dbReference type="Gene3D" id="1.20.58.1040">
    <property type="match status" value="1"/>
</dbReference>
<dbReference type="FunFam" id="1.20.58.1040:FF:000001">
    <property type="entry name" value="Glucan endo-1,3-beta-glucosidase 4"/>
    <property type="match status" value="1"/>
</dbReference>
<name>A0A834YSH1_TETSI</name>
<dbReference type="GO" id="GO:0005886">
    <property type="term" value="C:plasma membrane"/>
    <property type="evidence" value="ECO:0007669"/>
    <property type="project" value="UniProtKB-SubCell"/>
</dbReference>
<evidence type="ECO:0000256" key="6">
    <source>
        <dbReference type="ARBA" id="ARBA00023157"/>
    </source>
</evidence>